<gene>
    <name evidence="2" type="primary">murI</name>
    <name evidence="2" type="ORF">AAA799E16_00844</name>
</gene>
<protein>
    <submittedName>
        <fullName evidence="2">Glutamate racemase protein</fullName>
        <ecNumber evidence="2">5.1.1.3</ecNumber>
    </submittedName>
</protein>
<dbReference type="Proteomes" id="UP000028027">
    <property type="component" value="Unassembled WGS sequence"/>
</dbReference>
<dbReference type="PATRIC" id="fig|1502292.3.peg.778"/>
<evidence type="ECO:0000313" key="3">
    <source>
        <dbReference type="Proteomes" id="UP000028027"/>
    </source>
</evidence>
<evidence type="ECO:0000256" key="1">
    <source>
        <dbReference type="ARBA" id="ARBA00023235"/>
    </source>
</evidence>
<accession>A0A081S6B0</accession>
<dbReference type="AlphaFoldDB" id="A0A081S6B0"/>
<dbReference type="PANTHER" id="PTHR21198">
    <property type="entry name" value="GLUTAMATE RACEMASE"/>
    <property type="match status" value="1"/>
</dbReference>
<name>A0A081S6B0_9ARCH</name>
<proteinExistence type="predicted"/>
<keyword evidence="1 2" id="KW-0413">Isomerase</keyword>
<dbReference type="InterPro" id="IPR001920">
    <property type="entry name" value="Asp/Glu_race"/>
</dbReference>
<dbReference type="SUPFAM" id="SSF53681">
    <property type="entry name" value="Aspartate/glutamate racemase"/>
    <property type="match status" value="2"/>
</dbReference>
<reference evidence="2 3" key="1">
    <citation type="submission" date="2014-06" db="EMBL/GenBank/DDBJ databases">
        <authorList>
            <person name="Ngugi D.K."/>
            <person name="Blom J."/>
            <person name="Alam I."/>
            <person name="Rashid M."/>
            <person name="Ba Alawi W."/>
            <person name="Zhang G."/>
            <person name="Hikmawan T."/>
            <person name="Guan Y."/>
            <person name="Antunes A."/>
            <person name="Siam R."/>
            <person name="Eldorry H."/>
            <person name="Bajic V."/>
            <person name="Stingl U."/>
        </authorList>
    </citation>
    <scope>NUCLEOTIDE SEQUENCE [LARGE SCALE GENOMIC DNA]</scope>
    <source>
        <strain evidence="2">SCGC AAA799-E16</strain>
    </source>
</reference>
<organism evidence="2 3">
    <name type="scientific">Marine Group I thaumarchaeote SCGC AAA799-E16</name>
    <dbReference type="NCBI Taxonomy" id="1502292"/>
    <lineage>
        <taxon>Archaea</taxon>
        <taxon>Nitrososphaerota</taxon>
        <taxon>Marine Group I</taxon>
    </lineage>
</organism>
<comment type="caution">
    <text evidence="2">The sequence shown here is derived from an EMBL/GenBank/DDBJ whole genome shotgun (WGS) entry which is preliminary data.</text>
</comment>
<sequence>MLLVRIAIFDSGLGSLSIIKSLQKKFKCEIIYFADQHNFPYGTKSKKELDIIIRKSISYLKKNYSPDIIVMASNTPSLLLDSVETRIIKVTPPIIEASKLSKTNNIGILATESAINSKGLENFVKKSGLRKKNKIHKINASSLVNLVESGKFLTNKKLCRTIIQKELGNYFYEHKIDVVTLSSTHLPFLKSFFNKQFPDITFLDPSDLIAETIFKKRNFDFQKRNKMKIITTGNAKKFEKILLKQGIKNKPYQIPYL</sequence>
<dbReference type="GO" id="GO:0008881">
    <property type="term" value="F:glutamate racemase activity"/>
    <property type="evidence" value="ECO:0007669"/>
    <property type="project" value="UniProtKB-EC"/>
</dbReference>
<dbReference type="Gene3D" id="3.40.50.1860">
    <property type="match status" value="2"/>
</dbReference>
<dbReference type="EC" id="5.1.1.3" evidence="2"/>
<keyword evidence="3" id="KW-1185">Reference proteome</keyword>
<dbReference type="PANTHER" id="PTHR21198:SF3">
    <property type="entry name" value="GLUTAMATE RACEMASE"/>
    <property type="match status" value="1"/>
</dbReference>
<dbReference type="EMBL" id="JNVL01000009">
    <property type="protein sequence ID" value="KER06463.1"/>
    <property type="molecule type" value="Genomic_DNA"/>
</dbReference>
<evidence type="ECO:0000313" key="2">
    <source>
        <dbReference type="EMBL" id="KER06463.1"/>
    </source>
</evidence>